<dbReference type="PANTHER" id="PTHR37984:SF5">
    <property type="entry name" value="PROTEIN NYNRIN-LIKE"/>
    <property type="match status" value="1"/>
</dbReference>
<dbReference type="InterPro" id="IPR050951">
    <property type="entry name" value="Retrovirus_Pol_polyprotein"/>
</dbReference>
<dbReference type="InterPro" id="IPR012337">
    <property type="entry name" value="RNaseH-like_sf"/>
</dbReference>
<dbReference type="GO" id="GO:0003964">
    <property type="term" value="F:RNA-directed DNA polymerase activity"/>
    <property type="evidence" value="ECO:0007669"/>
    <property type="project" value="UniProtKB-KW"/>
</dbReference>
<dbReference type="InterPro" id="IPR001584">
    <property type="entry name" value="Integrase_cat-core"/>
</dbReference>
<keyword evidence="3" id="KW-0548">Nucleotidyltransferase</keyword>
<keyword evidence="5" id="KW-0255">Endonuclease</keyword>
<evidence type="ECO:0000256" key="7">
    <source>
        <dbReference type="ARBA" id="ARBA00022918"/>
    </source>
</evidence>
<evidence type="ECO:0000256" key="3">
    <source>
        <dbReference type="ARBA" id="ARBA00022695"/>
    </source>
</evidence>
<dbReference type="GO" id="GO:0042575">
    <property type="term" value="C:DNA polymerase complex"/>
    <property type="evidence" value="ECO:0007669"/>
    <property type="project" value="UniProtKB-ARBA"/>
</dbReference>
<keyword evidence="7" id="KW-0695">RNA-directed DNA polymerase</keyword>
<evidence type="ECO:0000256" key="4">
    <source>
        <dbReference type="ARBA" id="ARBA00022722"/>
    </source>
</evidence>
<evidence type="ECO:0000256" key="1">
    <source>
        <dbReference type="ARBA" id="ARBA00012493"/>
    </source>
</evidence>
<dbReference type="Pfam" id="PF17921">
    <property type="entry name" value="Integrase_H2C2"/>
    <property type="match status" value="1"/>
</dbReference>
<dbReference type="InterPro" id="IPR043502">
    <property type="entry name" value="DNA/RNA_pol_sf"/>
</dbReference>
<accession>A0A6H5HVQ9</accession>
<keyword evidence="4" id="KW-0540">Nuclease</keyword>
<keyword evidence="6" id="KW-0378">Hydrolase</keyword>
<evidence type="ECO:0000256" key="5">
    <source>
        <dbReference type="ARBA" id="ARBA00022759"/>
    </source>
</evidence>
<evidence type="ECO:0000313" key="9">
    <source>
        <dbReference type="EMBL" id="CAB0029094.1"/>
    </source>
</evidence>
<reference evidence="9 10" key="1">
    <citation type="submission" date="2020-02" db="EMBL/GenBank/DDBJ databases">
        <authorList>
            <person name="Ferguson B K."/>
        </authorList>
    </citation>
    <scope>NUCLEOTIDE SEQUENCE [LARGE SCALE GENOMIC DNA]</scope>
</reference>
<dbReference type="Gene3D" id="3.30.420.10">
    <property type="entry name" value="Ribonuclease H-like superfamily/Ribonuclease H"/>
    <property type="match status" value="1"/>
</dbReference>
<dbReference type="Pfam" id="PF00665">
    <property type="entry name" value="rve"/>
    <property type="match status" value="1"/>
</dbReference>
<feature type="non-terminal residue" evidence="9">
    <location>
        <position position="468"/>
    </location>
</feature>
<dbReference type="Pfam" id="PF17917">
    <property type="entry name" value="RT_RNaseH"/>
    <property type="match status" value="1"/>
</dbReference>
<dbReference type="GO" id="GO:0016787">
    <property type="term" value="F:hydrolase activity"/>
    <property type="evidence" value="ECO:0007669"/>
    <property type="project" value="UniProtKB-KW"/>
</dbReference>
<evidence type="ECO:0000256" key="2">
    <source>
        <dbReference type="ARBA" id="ARBA00022679"/>
    </source>
</evidence>
<sequence length="468" mass="53978">MGAVLFQVQDGERRIISYASAKFSGAERRYHCNEQECLAIIWAIRHFRPYLEDKPFTLYTDSKVLTWLDKFKDTRDKLTRWALLLQEFSFKVIHCPGKSNELPDVLSRNPDINEQEKSFVPDEDRLLPPDDTPYAYIIELNSLFDKIRIAQHADKQISSKTKKFLRLVLCPEEFLSKDDKHFLNQYDVLDGSLWIKVSGDQELKIVVPASLTKQVIHEYHDARTAGHPGFEETLRAIKKNHFWPRMSQEIKKLCALLSHMCMYQESSFPNKWGVVQELRKKPWECLALDLMGPYPTTPRKKRYLLVITDCFTKWIEAFAIPDSSAKTIVSVLDNEVFSRWGYPREIITDSGRQFTGNVWQDACAVWDAQHCTTPIYHPQANPTERKNQDIKKGLRLHLDETEHRNWDLLIPTVLFQLRKRTNAATGVTPGYAVTGHDLATPGEWRNSGLLLAGCLLRVNGNGACSRLT</sequence>
<dbReference type="PROSITE" id="PS50994">
    <property type="entry name" value="INTEGRASE"/>
    <property type="match status" value="1"/>
</dbReference>
<evidence type="ECO:0000313" key="10">
    <source>
        <dbReference type="Proteomes" id="UP000479190"/>
    </source>
</evidence>
<dbReference type="Proteomes" id="UP000479190">
    <property type="component" value="Unassembled WGS sequence"/>
</dbReference>
<dbReference type="EC" id="2.7.7.49" evidence="1"/>
<dbReference type="EMBL" id="CADCXV010000249">
    <property type="protein sequence ID" value="CAB0029094.1"/>
    <property type="molecule type" value="Genomic_DNA"/>
</dbReference>
<dbReference type="Gene3D" id="3.10.20.370">
    <property type="match status" value="1"/>
</dbReference>
<gene>
    <name evidence="9" type="ORF">TBRA_LOCUS1181</name>
</gene>
<dbReference type="FunFam" id="3.10.20.370:FF:000001">
    <property type="entry name" value="Retrovirus-related Pol polyprotein from transposon 17.6-like protein"/>
    <property type="match status" value="1"/>
</dbReference>
<name>A0A6H5HVQ9_9HYME</name>
<dbReference type="FunFam" id="1.10.340.70:FF:000001">
    <property type="entry name" value="Retrovirus-related Pol polyprotein from transposon gypsy-like Protein"/>
    <property type="match status" value="1"/>
</dbReference>
<evidence type="ECO:0000259" key="8">
    <source>
        <dbReference type="PROSITE" id="PS50994"/>
    </source>
</evidence>
<keyword evidence="2" id="KW-0808">Transferase</keyword>
<keyword evidence="10" id="KW-1185">Reference proteome</keyword>
<dbReference type="AlphaFoldDB" id="A0A6H5HVQ9"/>
<dbReference type="GO" id="GO:0015074">
    <property type="term" value="P:DNA integration"/>
    <property type="evidence" value="ECO:0007669"/>
    <property type="project" value="InterPro"/>
</dbReference>
<feature type="domain" description="Integrase catalytic" evidence="8">
    <location>
        <begin position="278"/>
        <end position="437"/>
    </location>
</feature>
<dbReference type="Gene3D" id="1.10.340.70">
    <property type="match status" value="1"/>
</dbReference>
<dbReference type="SUPFAM" id="SSF56672">
    <property type="entry name" value="DNA/RNA polymerases"/>
    <property type="match status" value="1"/>
</dbReference>
<dbReference type="CDD" id="cd09274">
    <property type="entry name" value="RNase_HI_RT_Ty3"/>
    <property type="match status" value="1"/>
</dbReference>
<dbReference type="PANTHER" id="PTHR37984">
    <property type="entry name" value="PROTEIN CBG26694"/>
    <property type="match status" value="1"/>
</dbReference>
<dbReference type="GO" id="GO:0003676">
    <property type="term" value="F:nucleic acid binding"/>
    <property type="evidence" value="ECO:0007669"/>
    <property type="project" value="InterPro"/>
</dbReference>
<dbReference type="OrthoDB" id="125159at2759"/>
<dbReference type="GO" id="GO:0004519">
    <property type="term" value="F:endonuclease activity"/>
    <property type="evidence" value="ECO:0007669"/>
    <property type="project" value="UniProtKB-KW"/>
</dbReference>
<dbReference type="InterPro" id="IPR041588">
    <property type="entry name" value="Integrase_H2C2"/>
</dbReference>
<proteinExistence type="predicted"/>
<dbReference type="InterPro" id="IPR036397">
    <property type="entry name" value="RNaseH_sf"/>
</dbReference>
<organism evidence="9 10">
    <name type="scientific">Trichogramma brassicae</name>
    <dbReference type="NCBI Taxonomy" id="86971"/>
    <lineage>
        <taxon>Eukaryota</taxon>
        <taxon>Metazoa</taxon>
        <taxon>Ecdysozoa</taxon>
        <taxon>Arthropoda</taxon>
        <taxon>Hexapoda</taxon>
        <taxon>Insecta</taxon>
        <taxon>Pterygota</taxon>
        <taxon>Neoptera</taxon>
        <taxon>Endopterygota</taxon>
        <taxon>Hymenoptera</taxon>
        <taxon>Apocrita</taxon>
        <taxon>Proctotrupomorpha</taxon>
        <taxon>Chalcidoidea</taxon>
        <taxon>Trichogrammatidae</taxon>
        <taxon>Trichogramma</taxon>
    </lineage>
</organism>
<dbReference type="SUPFAM" id="SSF53098">
    <property type="entry name" value="Ribonuclease H-like"/>
    <property type="match status" value="1"/>
</dbReference>
<dbReference type="InterPro" id="IPR041373">
    <property type="entry name" value="RT_RNaseH"/>
</dbReference>
<protein>
    <recommendedName>
        <fullName evidence="1">RNA-directed DNA polymerase</fullName>
        <ecNumber evidence="1">2.7.7.49</ecNumber>
    </recommendedName>
</protein>
<evidence type="ECO:0000256" key="6">
    <source>
        <dbReference type="ARBA" id="ARBA00022801"/>
    </source>
</evidence>